<keyword evidence="2" id="KW-0808">Transferase</keyword>
<keyword evidence="6" id="KW-1185">Reference proteome</keyword>
<feature type="domain" description="Glycosyltransferase 61 catalytic" evidence="4">
    <location>
        <begin position="145"/>
        <end position="341"/>
    </location>
</feature>
<keyword evidence="1" id="KW-0328">Glycosyltransferase</keyword>
<accession>A0A9D4K145</accession>
<evidence type="ECO:0000256" key="2">
    <source>
        <dbReference type="ARBA" id="ARBA00022679"/>
    </source>
</evidence>
<proteinExistence type="predicted"/>
<evidence type="ECO:0000256" key="1">
    <source>
        <dbReference type="ARBA" id="ARBA00022676"/>
    </source>
</evidence>
<dbReference type="EMBL" id="JAIWYP010000004">
    <property type="protein sequence ID" value="KAH3831156.1"/>
    <property type="molecule type" value="Genomic_DNA"/>
</dbReference>
<dbReference type="InterPro" id="IPR049625">
    <property type="entry name" value="Glyco_transf_61_cat"/>
</dbReference>
<evidence type="ECO:0000256" key="3">
    <source>
        <dbReference type="ARBA" id="ARBA00023180"/>
    </source>
</evidence>
<name>A0A9D4K145_DREPO</name>
<gene>
    <name evidence="5" type="ORF">DPMN_104418</name>
</gene>
<dbReference type="AlphaFoldDB" id="A0A9D4K145"/>
<dbReference type="GO" id="GO:0016757">
    <property type="term" value="F:glycosyltransferase activity"/>
    <property type="evidence" value="ECO:0007669"/>
    <property type="project" value="UniProtKB-KW"/>
</dbReference>
<comment type="caution">
    <text evidence="5">The sequence shown here is derived from an EMBL/GenBank/DDBJ whole genome shotgun (WGS) entry which is preliminary data.</text>
</comment>
<evidence type="ECO:0000313" key="5">
    <source>
        <dbReference type="EMBL" id="KAH3831156.1"/>
    </source>
</evidence>
<dbReference type="Pfam" id="PF04577">
    <property type="entry name" value="Glyco_transf_61"/>
    <property type="match status" value="1"/>
</dbReference>
<sequence length="402" mass="46793">MWIYHKEVLKSRTVVTKLNNPLSVGKEFATIQKQDFCNGNFVGFEHKWALLTNVVVLPDRGYGRSGGEDISEVLNQSEDDEYYKLQKGYFTLKCLTGSINYQFNKVSHLHKWLNAMDLIESSYGSERYAELCTIVVQRYEYANLYHTMTDFYNVFLLLEMFNIKSEHVRILLLDGHPHGALDTTWGKLYNGYIRASDIKQPTLFPCMMWATVGYDSPLNQHQVTHVPKLEEFRRFFLRQHGLAINDRINCNNLTVLFLWRRDYLAHPRNPSGTVSRKIRNEEELIAAAKQHFSKHTILDVQLDLLDMTDQLIMVSQTDILIGMHGAGLSHTLFLPQHAGLIELYPTYWSQSNVHFKSMARWRSLHYLSWQNMDSTKELENKYTIVDVNSVKTLLDDMAHKLC</sequence>
<reference evidence="5" key="1">
    <citation type="journal article" date="2019" name="bioRxiv">
        <title>The Genome of the Zebra Mussel, Dreissena polymorpha: A Resource for Invasive Species Research.</title>
        <authorList>
            <person name="McCartney M.A."/>
            <person name="Auch B."/>
            <person name="Kono T."/>
            <person name="Mallez S."/>
            <person name="Zhang Y."/>
            <person name="Obille A."/>
            <person name="Becker A."/>
            <person name="Abrahante J.E."/>
            <person name="Garbe J."/>
            <person name="Badalamenti J.P."/>
            <person name="Herman A."/>
            <person name="Mangelson H."/>
            <person name="Liachko I."/>
            <person name="Sullivan S."/>
            <person name="Sone E.D."/>
            <person name="Koren S."/>
            <person name="Silverstein K.A.T."/>
            <person name="Beckman K.B."/>
            <person name="Gohl D.M."/>
        </authorList>
    </citation>
    <scope>NUCLEOTIDE SEQUENCE</scope>
    <source>
        <strain evidence="5">Duluth1</strain>
        <tissue evidence="5">Whole animal</tissue>
    </source>
</reference>
<keyword evidence="3" id="KW-0325">Glycoprotein</keyword>
<evidence type="ECO:0000259" key="4">
    <source>
        <dbReference type="Pfam" id="PF04577"/>
    </source>
</evidence>
<reference evidence="5" key="2">
    <citation type="submission" date="2020-11" db="EMBL/GenBank/DDBJ databases">
        <authorList>
            <person name="McCartney M.A."/>
            <person name="Auch B."/>
            <person name="Kono T."/>
            <person name="Mallez S."/>
            <person name="Becker A."/>
            <person name="Gohl D.M."/>
            <person name="Silverstein K.A.T."/>
            <person name="Koren S."/>
            <person name="Bechman K.B."/>
            <person name="Herman A."/>
            <person name="Abrahante J.E."/>
            <person name="Garbe J."/>
        </authorList>
    </citation>
    <scope>NUCLEOTIDE SEQUENCE</scope>
    <source>
        <strain evidence="5">Duluth1</strain>
        <tissue evidence="5">Whole animal</tissue>
    </source>
</reference>
<dbReference type="PANTHER" id="PTHR20961">
    <property type="entry name" value="GLYCOSYLTRANSFERASE"/>
    <property type="match status" value="1"/>
</dbReference>
<dbReference type="Proteomes" id="UP000828390">
    <property type="component" value="Unassembled WGS sequence"/>
</dbReference>
<dbReference type="InterPro" id="IPR007657">
    <property type="entry name" value="Glycosyltransferase_61"/>
</dbReference>
<protein>
    <recommendedName>
        <fullName evidence="4">Glycosyltransferase 61 catalytic domain-containing protein</fullName>
    </recommendedName>
</protein>
<organism evidence="5 6">
    <name type="scientific">Dreissena polymorpha</name>
    <name type="common">Zebra mussel</name>
    <name type="synonym">Mytilus polymorpha</name>
    <dbReference type="NCBI Taxonomy" id="45954"/>
    <lineage>
        <taxon>Eukaryota</taxon>
        <taxon>Metazoa</taxon>
        <taxon>Spiralia</taxon>
        <taxon>Lophotrochozoa</taxon>
        <taxon>Mollusca</taxon>
        <taxon>Bivalvia</taxon>
        <taxon>Autobranchia</taxon>
        <taxon>Heteroconchia</taxon>
        <taxon>Euheterodonta</taxon>
        <taxon>Imparidentia</taxon>
        <taxon>Neoheterodontei</taxon>
        <taxon>Myida</taxon>
        <taxon>Dreissenoidea</taxon>
        <taxon>Dreissenidae</taxon>
        <taxon>Dreissena</taxon>
    </lineage>
</organism>
<evidence type="ECO:0000313" key="6">
    <source>
        <dbReference type="Proteomes" id="UP000828390"/>
    </source>
</evidence>